<dbReference type="VEuPathDB" id="FungiDB:KRP23_2210"/>
<reference evidence="2" key="2">
    <citation type="submission" date="2015-06" db="UniProtKB">
        <authorList>
            <consortium name="EnsemblProtists"/>
        </authorList>
    </citation>
    <scope>IDENTIFICATION</scope>
    <source>
        <strain evidence="2">Pr102</strain>
    </source>
</reference>
<feature type="domain" description="MABP" evidence="1">
    <location>
        <begin position="159"/>
        <end position="287"/>
    </location>
</feature>
<dbReference type="HOGENOM" id="CLU_971364_0_0_1"/>
<dbReference type="STRING" id="164328.H3H2N7"/>
<name>H3H2N7_PHYRM</name>
<dbReference type="InParanoid" id="H3H2N7"/>
<dbReference type="EnsemblProtists" id="Phyra84657">
    <property type="protein sequence ID" value="Phyra84657"/>
    <property type="gene ID" value="Phyra84657"/>
</dbReference>
<protein>
    <recommendedName>
        <fullName evidence="1">MABP domain-containing protein</fullName>
    </recommendedName>
</protein>
<dbReference type="PROSITE" id="PS51498">
    <property type="entry name" value="MABP"/>
    <property type="match status" value="1"/>
</dbReference>
<sequence length="287" mass="30466">MEEGATLGVVVVYQRQEYYVATQASADRKSLVVDLLQCQLLSLVGVMPDEQILLSSTGEVLYAPSKGDVAAIAVSTGSRPRFFLFSSAEATAGVPEMASDWRQICTKSTFGNIEVVQPAFRKVTPGGEDPLATLICEPCAKTCTTAFQPVNPMKWNTASRFISEVAVVAGDVDVGAPSGFTKLPVELNFSASGDYVYLCVKRGGPRALTQVHVLLDRRDDGIGKEGSQTPGEVISGGIAGDGNEMNIRIGYDLVQLKGSMELLETLAITDIAVVVGDNSPPSPAFRV</sequence>
<dbReference type="VEuPathDB" id="FungiDB:KRP22_7938"/>
<reference evidence="3" key="1">
    <citation type="journal article" date="2006" name="Science">
        <title>Phytophthora genome sequences uncover evolutionary origins and mechanisms of pathogenesis.</title>
        <authorList>
            <person name="Tyler B.M."/>
            <person name="Tripathy S."/>
            <person name="Zhang X."/>
            <person name="Dehal P."/>
            <person name="Jiang R.H."/>
            <person name="Aerts A."/>
            <person name="Arredondo F.D."/>
            <person name="Baxter L."/>
            <person name="Bensasson D."/>
            <person name="Beynon J.L."/>
            <person name="Chapman J."/>
            <person name="Damasceno C.M."/>
            <person name="Dorrance A.E."/>
            <person name="Dou D."/>
            <person name="Dickerman A.W."/>
            <person name="Dubchak I.L."/>
            <person name="Garbelotto M."/>
            <person name="Gijzen M."/>
            <person name="Gordon S.G."/>
            <person name="Govers F."/>
            <person name="Grunwald N.J."/>
            <person name="Huang W."/>
            <person name="Ivors K.L."/>
            <person name="Jones R.W."/>
            <person name="Kamoun S."/>
            <person name="Krampis K."/>
            <person name="Lamour K.H."/>
            <person name="Lee M.K."/>
            <person name="McDonald W.H."/>
            <person name="Medina M."/>
            <person name="Meijer H.J."/>
            <person name="Nordberg E.K."/>
            <person name="Maclean D.J."/>
            <person name="Ospina-Giraldo M.D."/>
            <person name="Morris P.F."/>
            <person name="Phuntumart V."/>
            <person name="Putnam N.H."/>
            <person name="Rash S."/>
            <person name="Rose J.K."/>
            <person name="Sakihama Y."/>
            <person name="Salamov A.A."/>
            <person name="Savidor A."/>
            <person name="Scheuring C.F."/>
            <person name="Smith B.M."/>
            <person name="Sobral B.W."/>
            <person name="Terry A."/>
            <person name="Torto-Alalibo T.A."/>
            <person name="Win J."/>
            <person name="Xu Z."/>
            <person name="Zhang H."/>
            <person name="Grigoriev I.V."/>
            <person name="Rokhsar D.S."/>
            <person name="Boore J.L."/>
        </authorList>
    </citation>
    <scope>NUCLEOTIDE SEQUENCE [LARGE SCALE GENOMIC DNA]</scope>
    <source>
        <strain evidence="3">Pr102</strain>
    </source>
</reference>
<dbReference type="Proteomes" id="UP000005238">
    <property type="component" value="Unassembled WGS sequence"/>
</dbReference>
<accession>H3H2N7</accession>
<evidence type="ECO:0000313" key="3">
    <source>
        <dbReference type="Proteomes" id="UP000005238"/>
    </source>
</evidence>
<dbReference type="eggNOG" id="ENOG502SMWK">
    <property type="taxonomic scope" value="Eukaryota"/>
</dbReference>
<dbReference type="EMBL" id="DS566117">
    <property type="status" value="NOT_ANNOTATED_CDS"/>
    <property type="molecule type" value="Genomic_DNA"/>
</dbReference>
<organism evidence="2 3">
    <name type="scientific">Phytophthora ramorum</name>
    <name type="common">Sudden oak death agent</name>
    <dbReference type="NCBI Taxonomy" id="164328"/>
    <lineage>
        <taxon>Eukaryota</taxon>
        <taxon>Sar</taxon>
        <taxon>Stramenopiles</taxon>
        <taxon>Oomycota</taxon>
        <taxon>Peronosporomycetes</taxon>
        <taxon>Peronosporales</taxon>
        <taxon>Peronosporaceae</taxon>
        <taxon>Phytophthora</taxon>
    </lineage>
</organism>
<evidence type="ECO:0000259" key="1">
    <source>
        <dbReference type="PROSITE" id="PS51498"/>
    </source>
</evidence>
<keyword evidence="3" id="KW-1185">Reference proteome</keyword>
<dbReference type="AlphaFoldDB" id="H3H2N7"/>
<dbReference type="GO" id="GO:0005737">
    <property type="term" value="C:cytoplasm"/>
    <property type="evidence" value="ECO:0007669"/>
    <property type="project" value="UniProtKB-ARBA"/>
</dbReference>
<dbReference type="Gene3D" id="2.100.10.50">
    <property type="match status" value="1"/>
</dbReference>
<evidence type="ECO:0000313" key="2">
    <source>
        <dbReference type="EnsemblProtists" id="Phyra84657"/>
    </source>
</evidence>
<dbReference type="InterPro" id="IPR023341">
    <property type="entry name" value="MABP"/>
</dbReference>
<proteinExistence type="predicted"/>